<dbReference type="Proteomes" id="UP000010467">
    <property type="component" value="Chromosome"/>
</dbReference>
<dbReference type="HOGENOM" id="CLU_180015_0_0_0"/>
<organism evidence="1 2">
    <name type="scientific">Deinococcus peraridilitoris (strain DSM 19664 / LMG 22246 / CIP 109416 / KR-200)</name>
    <dbReference type="NCBI Taxonomy" id="937777"/>
    <lineage>
        <taxon>Bacteria</taxon>
        <taxon>Thermotogati</taxon>
        <taxon>Deinococcota</taxon>
        <taxon>Deinococci</taxon>
        <taxon>Deinococcales</taxon>
        <taxon>Deinococcaceae</taxon>
        <taxon>Deinococcus</taxon>
    </lineage>
</organism>
<gene>
    <name evidence="1" type="ordered locus">Deipe_0767</name>
</gene>
<proteinExistence type="predicted"/>
<name>K9ZYR7_DEIPD</name>
<protein>
    <submittedName>
        <fullName evidence="1">Uncharacterized protein</fullName>
    </submittedName>
</protein>
<dbReference type="STRING" id="937777.Deipe_0767"/>
<keyword evidence="2" id="KW-1185">Reference proteome</keyword>
<dbReference type="KEGG" id="dpd:Deipe_0767"/>
<accession>K9ZYR7</accession>
<dbReference type="EMBL" id="CP003382">
    <property type="protein sequence ID" value="AFZ66344.1"/>
    <property type="molecule type" value="Genomic_DNA"/>
</dbReference>
<reference evidence="2" key="1">
    <citation type="submission" date="2012-03" db="EMBL/GenBank/DDBJ databases">
        <title>Complete sequence of chromosome of Deinococcus peraridilitoris DSM 19664.</title>
        <authorList>
            <person name="Lucas S."/>
            <person name="Copeland A."/>
            <person name="Lapidus A."/>
            <person name="Glavina del Rio T."/>
            <person name="Dalin E."/>
            <person name="Tice H."/>
            <person name="Bruce D."/>
            <person name="Goodwin L."/>
            <person name="Pitluck S."/>
            <person name="Peters L."/>
            <person name="Mikhailova N."/>
            <person name="Lu M."/>
            <person name="Kyrpides N."/>
            <person name="Mavromatis K."/>
            <person name="Ivanova N."/>
            <person name="Brettin T."/>
            <person name="Detter J.C."/>
            <person name="Han C."/>
            <person name="Larimer F."/>
            <person name="Land M."/>
            <person name="Hauser L."/>
            <person name="Markowitz V."/>
            <person name="Cheng J.-F."/>
            <person name="Hugenholtz P."/>
            <person name="Woyke T."/>
            <person name="Wu D."/>
            <person name="Pukall R."/>
            <person name="Steenblock K."/>
            <person name="Brambilla E."/>
            <person name="Klenk H.-P."/>
            <person name="Eisen J.A."/>
        </authorList>
    </citation>
    <scope>NUCLEOTIDE SEQUENCE [LARGE SCALE GENOMIC DNA]</scope>
    <source>
        <strain evidence="2">DSM 19664 / LMG 22246 / CIP 109416 / KR-200</strain>
    </source>
</reference>
<evidence type="ECO:0000313" key="1">
    <source>
        <dbReference type="EMBL" id="AFZ66344.1"/>
    </source>
</evidence>
<sequence length="100" mass="10951">MTSSPSRHDCRGCCGAHAVTEDLVTRLLSAPTLNAPAVVVPDAVYSARLEACARCPSLQPDRFTCGVCGCIVRVMAKYRDRACRRPGDPRWDRYPRPATT</sequence>
<dbReference type="AlphaFoldDB" id="K9ZYR7"/>
<evidence type="ECO:0000313" key="2">
    <source>
        <dbReference type="Proteomes" id="UP000010467"/>
    </source>
</evidence>